<accession>A0A5A9X7X5</accession>
<dbReference type="OrthoDB" id="9802500at2"/>
<feature type="domain" description="CBS" evidence="3">
    <location>
        <begin position="84"/>
        <end position="143"/>
    </location>
</feature>
<protein>
    <submittedName>
        <fullName evidence="4">CBS domain-containing protein</fullName>
    </submittedName>
</protein>
<dbReference type="GO" id="GO:0016791">
    <property type="term" value="F:phosphatase activity"/>
    <property type="evidence" value="ECO:0007669"/>
    <property type="project" value="TreeGrafter"/>
</dbReference>
<comment type="caution">
    <text evidence="4">The sequence shown here is derived from an EMBL/GenBank/DDBJ whole genome shotgun (WGS) entry which is preliminary data.</text>
</comment>
<reference evidence="4 5" key="1">
    <citation type="submission" date="2019-04" db="EMBL/GenBank/DDBJ databases">
        <title>Geobacter ruber sp. nov., ferric-reducing bacteria isolated from paddy soil.</title>
        <authorList>
            <person name="Xu Z."/>
            <person name="Masuda Y."/>
            <person name="Itoh H."/>
            <person name="Senoo K."/>
        </authorList>
    </citation>
    <scope>NUCLEOTIDE SEQUENCE [LARGE SCALE GENOMIC DNA]</scope>
    <source>
        <strain evidence="4 5">Red88</strain>
    </source>
</reference>
<dbReference type="Gene3D" id="3.10.580.10">
    <property type="entry name" value="CBS-domain"/>
    <property type="match status" value="1"/>
</dbReference>
<dbReference type="SUPFAM" id="SSF81606">
    <property type="entry name" value="PP2C-like"/>
    <property type="match status" value="1"/>
</dbReference>
<evidence type="ECO:0000313" key="5">
    <source>
        <dbReference type="Proteomes" id="UP000324298"/>
    </source>
</evidence>
<dbReference type="InterPro" id="IPR052016">
    <property type="entry name" value="Bact_Sigma-Reg"/>
</dbReference>
<name>A0A5A9X7X5_9BACT</name>
<dbReference type="InterPro" id="IPR000644">
    <property type="entry name" value="CBS_dom"/>
</dbReference>
<dbReference type="RefSeq" id="WP_149308766.1">
    <property type="nucleotide sequence ID" value="NZ_SRSD01000009.1"/>
</dbReference>
<keyword evidence="5" id="KW-1185">Reference proteome</keyword>
<dbReference type="InterPro" id="IPR036457">
    <property type="entry name" value="PPM-type-like_dom_sf"/>
</dbReference>
<dbReference type="Gene3D" id="3.60.40.10">
    <property type="entry name" value="PPM-type phosphatase domain"/>
    <property type="match status" value="1"/>
</dbReference>
<feature type="domain" description="CBS" evidence="3">
    <location>
        <begin position="15"/>
        <end position="72"/>
    </location>
</feature>
<proteinExistence type="predicted"/>
<evidence type="ECO:0000256" key="2">
    <source>
        <dbReference type="PROSITE-ProRule" id="PRU00703"/>
    </source>
</evidence>
<dbReference type="AlphaFoldDB" id="A0A5A9X7X5"/>
<organism evidence="4 5">
    <name type="scientific">Oryzomonas rubra</name>
    <dbReference type="NCBI Taxonomy" id="2509454"/>
    <lineage>
        <taxon>Bacteria</taxon>
        <taxon>Pseudomonadati</taxon>
        <taxon>Thermodesulfobacteriota</taxon>
        <taxon>Desulfuromonadia</taxon>
        <taxon>Geobacterales</taxon>
        <taxon>Geobacteraceae</taxon>
        <taxon>Oryzomonas</taxon>
    </lineage>
</organism>
<dbReference type="InterPro" id="IPR001932">
    <property type="entry name" value="PPM-type_phosphatase-like_dom"/>
</dbReference>
<gene>
    <name evidence="4" type="ORF">ET418_14565</name>
</gene>
<dbReference type="Proteomes" id="UP000324298">
    <property type="component" value="Unassembled WGS sequence"/>
</dbReference>
<keyword evidence="2" id="KW-0129">CBS domain</keyword>
<dbReference type="SUPFAM" id="SSF54631">
    <property type="entry name" value="CBS-domain pair"/>
    <property type="match status" value="1"/>
</dbReference>
<sequence length="400" mass="43104">MTGHDNQQLPTIDGVMRSVTPVLSDMPVREVVAIFQGNPDLVMIPVVGAGVFEGVISRRDLFTRHLSRPFAMELFGKKPISSLMNCAPPVITPGCNVNEALVMLLEHDPGLDTDSFPVIRDGECVGIVHVAELLMAISRSQARLLATLETLNARIHEEVEKARQIQRDLLPPAACRYAGLVLDAVLLNSSEISGDVYDYFFIDQDRLGVMVGDVSGHGIQSGMVATAAKAGLHLLLDSGVTTPGKLLGGMNKAVTATASNSLMMTAVVAVIDRQANKLFLANAGHNYPFLYRSADETVAMLDGTSGFPLGFDRDSEYGEIEIDFRSGDLLALYSDGIIEASNGEGEEFGYERFAHYARHNSGESPESFRGGLLDEVRGFTGAESFEDDVTLLVVAAEQVP</sequence>
<dbReference type="EMBL" id="SRSD01000009">
    <property type="protein sequence ID" value="KAA0889070.1"/>
    <property type="molecule type" value="Genomic_DNA"/>
</dbReference>
<dbReference type="PROSITE" id="PS51371">
    <property type="entry name" value="CBS"/>
    <property type="match status" value="2"/>
</dbReference>
<dbReference type="Pfam" id="PF00571">
    <property type="entry name" value="CBS"/>
    <property type="match status" value="2"/>
</dbReference>
<dbReference type="PANTHER" id="PTHR43156">
    <property type="entry name" value="STAGE II SPORULATION PROTEIN E-RELATED"/>
    <property type="match status" value="1"/>
</dbReference>
<dbReference type="PANTHER" id="PTHR43156:SF2">
    <property type="entry name" value="STAGE II SPORULATION PROTEIN E"/>
    <property type="match status" value="1"/>
</dbReference>
<evidence type="ECO:0000313" key="4">
    <source>
        <dbReference type="EMBL" id="KAA0889070.1"/>
    </source>
</evidence>
<dbReference type="SMART" id="SM00331">
    <property type="entry name" value="PP2C_SIG"/>
    <property type="match status" value="1"/>
</dbReference>
<dbReference type="Pfam" id="PF07228">
    <property type="entry name" value="SpoIIE"/>
    <property type="match status" value="1"/>
</dbReference>
<keyword evidence="1" id="KW-0378">Hydrolase</keyword>
<dbReference type="InterPro" id="IPR046342">
    <property type="entry name" value="CBS_dom_sf"/>
</dbReference>
<evidence type="ECO:0000256" key="1">
    <source>
        <dbReference type="ARBA" id="ARBA00022801"/>
    </source>
</evidence>
<evidence type="ECO:0000259" key="3">
    <source>
        <dbReference type="PROSITE" id="PS51371"/>
    </source>
</evidence>